<comment type="caution">
    <text evidence="1">The sequence shown here is derived from an EMBL/GenBank/DDBJ whole genome shotgun (WGS) entry which is preliminary data.</text>
</comment>
<keyword evidence="2" id="KW-1185">Reference proteome</keyword>
<organism evidence="1 2">
    <name type="scientific">Monilinia laxa</name>
    <name type="common">Brown rot fungus</name>
    <name type="synonym">Sclerotinia laxa</name>
    <dbReference type="NCBI Taxonomy" id="61186"/>
    <lineage>
        <taxon>Eukaryota</taxon>
        <taxon>Fungi</taxon>
        <taxon>Dikarya</taxon>
        <taxon>Ascomycota</taxon>
        <taxon>Pezizomycotina</taxon>
        <taxon>Leotiomycetes</taxon>
        <taxon>Helotiales</taxon>
        <taxon>Sclerotiniaceae</taxon>
        <taxon>Monilinia</taxon>
    </lineage>
</organism>
<evidence type="ECO:0000313" key="2">
    <source>
        <dbReference type="Proteomes" id="UP000326757"/>
    </source>
</evidence>
<dbReference type="Proteomes" id="UP000326757">
    <property type="component" value="Unassembled WGS sequence"/>
</dbReference>
<gene>
    <name evidence="1" type="ORF">EYC80_002384</name>
</gene>
<evidence type="ECO:0000313" key="1">
    <source>
        <dbReference type="EMBL" id="KAB8296981.1"/>
    </source>
</evidence>
<sequence>MFLLQKYRAFIKLNDQSTRKFTKMVVASTISRVQKFIDRVVSPEQRSQFYGNVSEFFQEQPLIAVHIPPYNPRHLPPTPPPLLNLHPLRSRLLLHICHPLLPLLDRNCYFPACPNPLHYMWTWDLHMGMGG</sequence>
<dbReference type="OrthoDB" id="3928876at2759"/>
<protein>
    <submittedName>
        <fullName evidence="1">Uncharacterized protein</fullName>
    </submittedName>
</protein>
<proteinExistence type="predicted"/>
<name>A0A5N6K3T5_MONLA</name>
<dbReference type="AlphaFoldDB" id="A0A5N6K3T5"/>
<dbReference type="EMBL" id="VIGI01000008">
    <property type="protein sequence ID" value="KAB8296981.1"/>
    <property type="molecule type" value="Genomic_DNA"/>
</dbReference>
<reference evidence="1 2" key="1">
    <citation type="submission" date="2019-06" db="EMBL/GenBank/DDBJ databases">
        <title>Genome Sequence of the Brown Rot Fungal Pathogen Monilinia laxa.</title>
        <authorList>
            <person name="De Miccolis Angelini R.M."/>
            <person name="Landi L."/>
            <person name="Abate D."/>
            <person name="Pollastro S."/>
            <person name="Romanazzi G."/>
            <person name="Faretra F."/>
        </authorList>
    </citation>
    <scope>NUCLEOTIDE SEQUENCE [LARGE SCALE GENOMIC DNA]</scope>
    <source>
        <strain evidence="1 2">Mlax316</strain>
    </source>
</reference>
<accession>A0A5N6K3T5</accession>